<feature type="domain" description="HTH lacI-type" evidence="4">
    <location>
        <begin position="20"/>
        <end position="74"/>
    </location>
</feature>
<dbReference type="CDD" id="cd06295">
    <property type="entry name" value="PBP1_CelR"/>
    <property type="match status" value="1"/>
</dbReference>
<keyword evidence="2" id="KW-0238">DNA-binding</keyword>
<organism evidence="5 6">
    <name type="scientific">Pseudoduganella albidiflava</name>
    <dbReference type="NCBI Taxonomy" id="321983"/>
    <lineage>
        <taxon>Bacteria</taxon>
        <taxon>Pseudomonadati</taxon>
        <taxon>Pseudomonadota</taxon>
        <taxon>Betaproteobacteria</taxon>
        <taxon>Burkholderiales</taxon>
        <taxon>Oxalobacteraceae</taxon>
        <taxon>Telluria group</taxon>
        <taxon>Pseudoduganella</taxon>
    </lineage>
</organism>
<proteinExistence type="predicted"/>
<evidence type="ECO:0000256" key="1">
    <source>
        <dbReference type="ARBA" id="ARBA00023015"/>
    </source>
</evidence>
<dbReference type="Pfam" id="PF00356">
    <property type="entry name" value="LacI"/>
    <property type="match status" value="1"/>
</dbReference>
<keyword evidence="6" id="KW-1185">Reference proteome</keyword>
<evidence type="ECO:0000256" key="2">
    <source>
        <dbReference type="ARBA" id="ARBA00023125"/>
    </source>
</evidence>
<evidence type="ECO:0000313" key="5">
    <source>
        <dbReference type="EMBL" id="QBI04180.1"/>
    </source>
</evidence>
<dbReference type="CDD" id="cd01392">
    <property type="entry name" value="HTH_LacI"/>
    <property type="match status" value="1"/>
</dbReference>
<dbReference type="Gene3D" id="1.10.260.40">
    <property type="entry name" value="lambda repressor-like DNA-binding domains"/>
    <property type="match status" value="1"/>
</dbReference>
<dbReference type="PROSITE" id="PS00356">
    <property type="entry name" value="HTH_LACI_1"/>
    <property type="match status" value="1"/>
</dbReference>
<dbReference type="SUPFAM" id="SSF53822">
    <property type="entry name" value="Periplasmic binding protein-like I"/>
    <property type="match status" value="1"/>
</dbReference>
<keyword evidence="1" id="KW-0805">Transcription regulation</keyword>
<evidence type="ECO:0000259" key="4">
    <source>
        <dbReference type="PROSITE" id="PS50932"/>
    </source>
</evidence>
<dbReference type="SMART" id="SM00354">
    <property type="entry name" value="HTH_LACI"/>
    <property type="match status" value="1"/>
</dbReference>
<dbReference type="PANTHER" id="PTHR30146">
    <property type="entry name" value="LACI-RELATED TRANSCRIPTIONAL REPRESSOR"/>
    <property type="match status" value="1"/>
</dbReference>
<dbReference type="PROSITE" id="PS50932">
    <property type="entry name" value="HTH_LACI_2"/>
    <property type="match status" value="1"/>
</dbReference>
<keyword evidence="3" id="KW-0804">Transcription</keyword>
<dbReference type="Gene3D" id="3.40.50.2300">
    <property type="match status" value="2"/>
</dbReference>
<sequence>MRRHFPSGRPMATAKTDTGLTMEDLAVLAGVSTITVSRALRNSPLVTEATREKVRRVAEEQGYRFNVSARNLRMGRSYSVAVVVEMTPAKGRPMSDPYPLELLGGITQELTTAGYSVVLTSKQLLDTAPVQGADGLILLGQGSHGEAVTALKKTGRPLVVWGAPEPGSDTVVVGSDNRKGGASAAQRFLEQGRTRLVFLGDVDHAEVQERCAGFIDALGGQGSVHIMRPKAFTFEAGFACISALLKKKNQPFDGVFAASDLLAMGAIRALAEKDLRVPEVVSVIGYDDTPGAASFIPPLTSVHQYLRDGGVLLAKKMLDLMNGQPAVSEMLPTTLMVRHT</sequence>
<gene>
    <name evidence="5" type="ORF">EYF70_27690</name>
</gene>
<evidence type="ECO:0000313" key="6">
    <source>
        <dbReference type="Proteomes" id="UP000292307"/>
    </source>
</evidence>
<evidence type="ECO:0000256" key="3">
    <source>
        <dbReference type="ARBA" id="ARBA00023163"/>
    </source>
</evidence>
<dbReference type="EMBL" id="CP036401">
    <property type="protein sequence ID" value="QBI04180.1"/>
    <property type="molecule type" value="Genomic_DNA"/>
</dbReference>
<accession>A0ABX5RZT0</accession>
<dbReference type="Proteomes" id="UP000292307">
    <property type="component" value="Chromosome"/>
</dbReference>
<dbReference type="InterPro" id="IPR028082">
    <property type="entry name" value="Peripla_BP_I"/>
</dbReference>
<dbReference type="PANTHER" id="PTHR30146:SF120">
    <property type="entry name" value="ALANINE RACEMASE"/>
    <property type="match status" value="1"/>
</dbReference>
<dbReference type="InterPro" id="IPR010982">
    <property type="entry name" value="Lambda_DNA-bd_dom_sf"/>
</dbReference>
<reference evidence="5 6" key="1">
    <citation type="submission" date="2019-02" db="EMBL/GenBank/DDBJ databases">
        <title>Draft Genome Sequences of Six Type Strains of the Genus Massilia.</title>
        <authorList>
            <person name="Miess H."/>
            <person name="Frediansyhah A."/>
            <person name="Gross H."/>
        </authorList>
    </citation>
    <scope>NUCLEOTIDE SEQUENCE [LARGE SCALE GENOMIC DNA]</scope>
    <source>
        <strain evidence="5 6">DSM 17472</strain>
    </source>
</reference>
<dbReference type="InterPro" id="IPR046335">
    <property type="entry name" value="LacI/GalR-like_sensor"/>
</dbReference>
<protein>
    <submittedName>
        <fullName evidence="5">LacI family transcriptional regulator</fullName>
    </submittedName>
</protein>
<dbReference type="InterPro" id="IPR000843">
    <property type="entry name" value="HTH_LacI"/>
</dbReference>
<name>A0ABX5RZT0_9BURK</name>
<dbReference type="Pfam" id="PF13377">
    <property type="entry name" value="Peripla_BP_3"/>
    <property type="match status" value="1"/>
</dbReference>
<dbReference type="SUPFAM" id="SSF47413">
    <property type="entry name" value="lambda repressor-like DNA-binding domains"/>
    <property type="match status" value="1"/>
</dbReference>